<evidence type="ECO:0000313" key="2">
    <source>
        <dbReference type="Proteomes" id="UP000237218"/>
    </source>
</evidence>
<organism evidence="1 2">
    <name type="scientific">Parasaccharibacter apium</name>
    <dbReference type="NCBI Taxonomy" id="1510841"/>
    <lineage>
        <taxon>Bacteria</taxon>
        <taxon>Pseudomonadati</taxon>
        <taxon>Pseudomonadota</taxon>
        <taxon>Alphaproteobacteria</taxon>
        <taxon>Acetobacterales</taxon>
        <taxon>Acetobacteraceae</taxon>
        <taxon>Parasaccharibacter</taxon>
    </lineage>
</organism>
<reference evidence="1 2" key="1">
    <citation type="submission" date="2018-02" db="EMBL/GenBank/DDBJ databases">
        <title>Draft genome sequences of four Parasaccharibacter apium strains isolated from honey bees.</title>
        <authorList>
            <person name="Corby-Harris V.L."/>
            <person name="Anderson K.E."/>
        </authorList>
    </citation>
    <scope>NUCLEOTIDE SEQUENCE [LARGE SCALE GENOMIC DNA]</scope>
    <source>
        <strain evidence="1 2">B8</strain>
    </source>
</reference>
<comment type="caution">
    <text evidence="1">The sequence shown here is derived from an EMBL/GenBank/DDBJ whole genome shotgun (WGS) entry which is preliminary data.</text>
</comment>
<proteinExistence type="predicted"/>
<accession>A0ABX4ZP46</accession>
<keyword evidence="2" id="KW-1185">Reference proteome</keyword>
<gene>
    <name evidence="1" type="ORF">ASQ42_01590</name>
</gene>
<name>A0ABX4ZP46_9PROT</name>
<sequence>MTAMNQPSPSPEPQKQPLWRPVAVVAAVVGLGGALLAWHGQPSPHDAAQQTPQPQAAEQAIPMAAGSLPLSMLPPDDAARAIARSTIPAQQQPALLAALKDNRIRLAALPLADAAGHAGQMLTVSSSGISQQIILGPRAQAVLLPIAREGIVTLTRTSPAGMGPVSIATLDMFHNVVVLPPLTPASPSFAIPVVVQ</sequence>
<evidence type="ECO:0000313" key="1">
    <source>
        <dbReference type="EMBL" id="POS64819.1"/>
    </source>
</evidence>
<dbReference type="EMBL" id="LMYI01000002">
    <property type="protein sequence ID" value="POS64819.1"/>
    <property type="molecule type" value="Genomic_DNA"/>
</dbReference>
<dbReference type="Proteomes" id="UP000237218">
    <property type="component" value="Unassembled WGS sequence"/>
</dbReference>
<protein>
    <submittedName>
        <fullName evidence="1">Uncharacterized protein</fullName>
    </submittedName>
</protein>